<dbReference type="Proteomes" id="UP001189429">
    <property type="component" value="Unassembled WGS sequence"/>
</dbReference>
<comment type="caution">
    <text evidence="1">The sequence shown here is derived from an EMBL/GenBank/DDBJ whole genome shotgun (WGS) entry which is preliminary data.</text>
</comment>
<keyword evidence="2" id="KW-1185">Reference proteome</keyword>
<dbReference type="Gene3D" id="2.60.120.920">
    <property type="match status" value="1"/>
</dbReference>
<evidence type="ECO:0000313" key="1">
    <source>
        <dbReference type="EMBL" id="CAK0801280.1"/>
    </source>
</evidence>
<reference evidence="1" key="1">
    <citation type="submission" date="2023-10" db="EMBL/GenBank/DDBJ databases">
        <authorList>
            <person name="Chen Y."/>
            <person name="Shah S."/>
            <person name="Dougan E. K."/>
            <person name="Thang M."/>
            <person name="Chan C."/>
        </authorList>
    </citation>
    <scope>NUCLEOTIDE SEQUENCE [LARGE SCALE GENOMIC DNA]</scope>
</reference>
<proteinExistence type="predicted"/>
<organism evidence="1 2">
    <name type="scientific">Prorocentrum cordatum</name>
    <dbReference type="NCBI Taxonomy" id="2364126"/>
    <lineage>
        <taxon>Eukaryota</taxon>
        <taxon>Sar</taxon>
        <taxon>Alveolata</taxon>
        <taxon>Dinophyceae</taxon>
        <taxon>Prorocentrales</taxon>
        <taxon>Prorocentraceae</taxon>
        <taxon>Prorocentrum</taxon>
    </lineage>
</organism>
<dbReference type="InterPro" id="IPR013320">
    <property type="entry name" value="ConA-like_dom_sf"/>
</dbReference>
<protein>
    <submittedName>
        <fullName evidence="1">Uncharacterized protein</fullName>
    </submittedName>
</protein>
<accession>A0ABN9QCP9</accession>
<evidence type="ECO:0000313" key="2">
    <source>
        <dbReference type="Proteomes" id="UP001189429"/>
    </source>
</evidence>
<dbReference type="EMBL" id="CAUYUJ010002547">
    <property type="protein sequence ID" value="CAK0801280.1"/>
    <property type="molecule type" value="Genomic_DNA"/>
</dbReference>
<gene>
    <name evidence="1" type="ORF">PCOR1329_LOCUS9200</name>
</gene>
<sequence>GKVVFFAQRRPSTDSQALRILKRRGWFARAVKHRPVIRGTCPIYSGKYYYEVRVNYIYERSDIDIWRIAQGLVDEGSDDKKKSEKGGPAAIGWSTTTFAGDHIASGVGDDRFSWGYEGANPHEHSRLKHNGHRLGQLAEASGASRRGGEVCHRRRLRRSRW</sequence>
<name>A0ABN9QCP9_9DINO</name>
<feature type="non-terminal residue" evidence="1">
    <location>
        <position position="1"/>
    </location>
</feature>
<dbReference type="InterPro" id="IPR043136">
    <property type="entry name" value="B30.2/SPRY_sf"/>
</dbReference>
<dbReference type="SUPFAM" id="SSF49899">
    <property type="entry name" value="Concanavalin A-like lectins/glucanases"/>
    <property type="match status" value="1"/>
</dbReference>